<dbReference type="AlphaFoldDB" id="A0A4V3AUD9"/>
<reference evidence="1 2" key="1">
    <citation type="submission" date="2019-03" db="EMBL/GenBank/DDBJ databases">
        <title>Bacillus niacini sp. nov. a Nicotinate-Metabolizing Mesophile Isolated from Soil.</title>
        <authorList>
            <person name="Zhang G."/>
        </authorList>
    </citation>
    <scope>NUCLEOTIDE SEQUENCE [LARGE SCALE GENOMIC DNA]</scope>
    <source>
        <strain evidence="1 2">WN066</strain>
    </source>
</reference>
<dbReference type="RefSeq" id="WP_133333109.1">
    <property type="nucleotide sequence ID" value="NZ_SMYO01000002.1"/>
</dbReference>
<organism evidence="1 2">
    <name type="scientific">Bacillus salipaludis</name>
    <dbReference type="NCBI Taxonomy" id="2547811"/>
    <lineage>
        <taxon>Bacteria</taxon>
        <taxon>Bacillati</taxon>
        <taxon>Bacillota</taxon>
        <taxon>Bacilli</taxon>
        <taxon>Bacillales</taxon>
        <taxon>Bacillaceae</taxon>
        <taxon>Bacillus</taxon>
    </lineage>
</organism>
<protein>
    <submittedName>
        <fullName evidence="1">Uncharacterized protein</fullName>
    </submittedName>
</protein>
<dbReference type="Gene3D" id="3.20.20.140">
    <property type="entry name" value="Metal-dependent hydrolases"/>
    <property type="match status" value="1"/>
</dbReference>
<gene>
    <name evidence="1" type="ORF">E2K98_04720</name>
</gene>
<evidence type="ECO:0000313" key="2">
    <source>
        <dbReference type="Proteomes" id="UP000295132"/>
    </source>
</evidence>
<sequence>MVIHWGLEEDVLLGMCHPLQMVGSDGIFSGKRHPRLTGTFLRVLGKYVREDGALTLEQAIRKMTSAPAQLMRLHDGR</sequence>
<comment type="caution">
    <text evidence="1">The sequence shown here is derived from an EMBL/GenBank/DDBJ whole genome shotgun (WGS) entry which is preliminary data.</text>
</comment>
<dbReference type="EMBL" id="SMYO01000002">
    <property type="protein sequence ID" value="TDK64169.1"/>
    <property type="molecule type" value="Genomic_DNA"/>
</dbReference>
<dbReference type="Proteomes" id="UP000295132">
    <property type="component" value="Unassembled WGS sequence"/>
</dbReference>
<accession>A0A4V3AUD9</accession>
<evidence type="ECO:0000313" key="1">
    <source>
        <dbReference type="EMBL" id="TDK64169.1"/>
    </source>
</evidence>
<name>A0A4V3AUD9_9BACI</name>
<dbReference type="InterPro" id="IPR032466">
    <property type="entry name" value="Metal_Hydrolase"/>
</dbReference>
<dbReference type="SUPFAM" id="SSF51556">
    <property type="entry name" value="Metallo-dependent hydrolases"/>
    <property type="match status" value="1"/>
</dbReference>
<proteinExistence type="predicted"/>